<keyword evidence="1" id="KW-1133">Transmembrane helix</keyword>
<organism evidence="3 4">
    <name type="scientific">Vulgatibacter incomptus</name>
    <dbReference type="NCBI Taxonomy" id="1391653"/>
    <lineage>
        <taxon>Bacteria</taxon>
        <taxon>Pseudomonadati</taxon>
        <taxon>Myxococcota</taxon>
        <taxon>Myxococcia</taxon>
        <taxon>Myxococcales</taxon>
        <taxon>Cystobacterineae</taxon>
        <taxon>Vulgatibacteraceae</taxon>
        <taxon>Vulgatibacter</taxon>
    </lineage>
</organism>
<evidence type="ECO:0000259" key="2">
    <source>
        <dbReference type="Pfam" id="PF14522"/>
    </source>
</evidence>
<dbReference type="EMBL" id="CP012332">
    <property type="protein sequence ID" value="AKU90254.1"/>
    <property type="molecule type" value="Genomic_DNA"/>
</dbReference>
<reference evidence="3 4" key="1">
    <citation type="submission" date="2015-08" db="EMBL/GenBank/DDBJ databases">
        <authorList>
            <person name="Babu N.S."/>
            <person name="Beckwith C.J."/>
            <person name="Beseler K.G."/>
            <person name="Brison A."/>
            <person name="Carone J.V."/>
            <person name="Caskin T.P."/>
            <person name="Diamond M."/>
            <person name="Durham M.E."/>
            <person name="Foxe J.M."/>
            <person name="Go M."/>
            <person name="Henderson B.A."/>
            <person name="Jones I.B."/>
            <person name="McGettigan J.A."/>
            <person name="Micheletti S.J."/>
            <person name="Nasrallah M.E."/>
            <person name="Ortiz D."/>
            <person name="Piller C.R."/>
            <person name="Privatt S.R."/>
            <person name="Schneider S.L."/>
            <person name="Sharp S."/>
            <person name="Smith T.C."/>
            <person name="Stanton J.D."/>
            <person name="Ullery H.E."/>
            <person name="Wilson R.J."/>
            <person name="Serrano M.G."/>
            <person name="Buck G."/>
            <person name="Lee V."/>
            <person name="Wang Y."/>
            <person name="Carvalho R."/>
            <person name="Voegtly L."/>
            <person name="Shi R."/>
            <person name="Duckworth R."/>
            <person name="Johnson A."/>
            <person name="Loviza R."/>
            <person name="Walstead R."/>
            <person name="Shah Z."/>
            <person name="Kiflezghi M."/>
            <person name="Wade K."/>
            <person name="Ball S.L."/>
            <person name="Bradley K.W."/>
            <person name="Asai D.J."/>
            <person name="Bowman C.A."/>
            <person name="Russell D.A."/>
            <person name="Pope W.H."/>
            <person name="Jacobs-Sera D."/>
            <person name="Hendrix R.W."/>
            <person name="Hatfull G.F."/>
        </authorList>
    </citation>
    <scope>NUCLEOTIDE SEQUENCE [LARGE SCALE GENOMIC DNA]</scope>
    <source>
        <strain evidence="3 4">DSM 27710</strain>
    </source>
</reference>
<dbReference type="AlphaFoldDB" id="A0A0K1PAX2"/>
<dbReference type="KEGG" id="vin:AKJ08_0641"/>
<evidence type="ECO:0000313" key="4">
    <source>
        <dbReference type="Proteomes" id="UP000055590"/>
    </source>
</evidence>
<evidence type="ECO:0000256" key="1">
    <source>
        <dbReference type="SAM" id="Phobius"/>
    </source>
</evidence>
<feature type="domain" description="Cytochrome c7-like" evidence="2">
    <location>
        <begin position="127"/>
        <end position="217"/>
    </location>
</feature>
<keyword evidence="1" id="KW-0812">Transmembrane</keyword>
<dbReference type="RefSeq" id="WP_050724726.1">
    <property type="nucleotide sequence ID" value="NZ_CP012332.1"/>
</dbReference>
<protein>
    <submittedName>
        <fullName evidence="3">Molybdopterin oxidoreductase subunitprotein</fullName>
    </submittedName>
</protein>
<sequence>MRPLFPPWANSALWAGTILLLAAVLGLPVAVMVYMRTPYVTDRLKEVEQPVQFDHRHHVMDDGIDCLYCHYLADRSPWAGVPPTELCMNCHAQIWNDAPLLEPVRESFFSGRPIKWLRVNGVPDFVFFNHAVHVHRGVGCATCHGRVDQMAAVHAAAPLQMQWCLECHRKPERFLRPLDKITDMEWQLPPDQQLLLGRELKEKLSIIPPTSCTGCHR</sequence>
<keyword evidence="1" id="KW-0472">Membrane</keyword>
<accession>A0A0K1PAX2</accession>
<dbReference type="PANTHER" id="PTHR39425">
    <property type="entry name" value="LIPOPROTEIN CYTOCHROME C"/>
    <property type="match status" value="1"/>
</dbReference>
<keyword evidence="4" id="KW-1185">Reference proteome</keyword>
<dbReference type="SUPFAM" id="SSF48695">
    <property type="entry name" value="Multiheme cytochromes"/>
    <property type="match status" value="1"/>
</dbReference>
<dbReference type="PATRIC" id="fig|1391653.3.peg.660"/>
<dbReference type="Proteomes" id="UP000055590">
    <property type="component" value="Chromosome"/>
</dbReference>
<gene>
    <name evidence="3" type="ORF">AKJ08_0641</name>
</gene>
<dbReference type="Gene3D" id="3.90.10.10">
    <property type="entry name" value="Cytochrome C3"/>
    <property type="match status" value="2"/>
</dbReference>
<feature type="transmembrane region" description="Helical" evidence="1">
    <location>
        <begin position="12"/>
        <end position="35"/>
    </location>
</feature>
<dbReference type="STRING" id="1391653.AKJ08_0641"/>
<proteinExistence type="predicted"/>
<evidence type="ECO:0000313" key="3">
    <source>
        <dbReference type="EMBL" id="AKU90254.1"/>
    </source>
</evidence>
<dbReference type="PANTHER" id="PTHR39425:SF1">
    <property type="entry name" value="CYTOCHROME C7-LIKE DOMAIN-CONTAINING PROTEIN"/>
    <property type="match status" value="1"/>
</dbReference>
<dbReference type="InterPro" id="IPR036280">
    <property type="entry name" value="Multihaem_cyt_sf"/>
</dbReference>
<dbReference type="OrthoDB" id="9814800at2"/>
<name>A0A0K1PAX2_9BACT</name>
<dbReference type="Pfam" id="PF14522">
    <property type="entry name" value="Cytochrome_C7"/>
    <property type="match status" value="1"/>
</dbReference>
<dbReference type="InterPro" id="IPR029467">
    <property type="entry name" value="Cyt_c7-like"/>
</dbReference>
<dbReference type="CDD" id="cd08168">
    <property type="entry name" value="Cytochrom_C3"/>
    <property type="match status" value="1"/>
</dbReference>